<dbReference type="InterPro" id="IPR036322">
    <property type="entry name" value="WD40_repeat_dom_sf"/>
</dbReference>
<name>A0AAV9GYF7_9PEZI</name>
<organism evidence="3 4">
    <name type="scientific">Podospora aff. communis PSN243</name>
    <dbReference type="NCBI Taxonomy" id="3040156"/>
    <lineage>
        <taxon>Eukaryota</taxon>
        <taxon>Fungi</taxon>
        <taxon>Dikarya</taxon>
        <taxon>Ascomycota</taxon>
        <taxon>Pezizomycotina</taxon>
        <taxon>Sordariomycetes</taxon>
        <taxon>Sordariomycetidae</taxon>
        <taxon>Sordariales</taxon>
        <taxon>Podosporaceae</taxon>
        <taxon>Podospora</taxon>
    </lineage>
</organism>
<feature type="repeat" description="WD" evidence="1">
    <location>
        <begin position="560"/>
        <end position="592"/>
    </location>
</feature>
<evidence type="ECO:0000313" key="3">
    <source>
        <dbReference type="EMBL" id="KAK4452984.1"/>
    </source>
</evidence>
<reference evidence="3" key="2">
    <citation type="submission" date="2023-05" db="EMBL/GenBank/DDBJ databases">
        <authorList>
            <consortium name="Lawrence Berkeley National Laboratory"/>
            <person name="Steindorff A."/>
            <person name="Hensen N."/>
            <person name="Bonometti L."/>
            <person name="Westerberg I."/>
            <person name="Brannstrom I.O."/>
            <person name="Guillou S."/>
            <person name="Cros-Aarteil S."/>
            <person name="Calhoun S."/>
            <person name="Haridas S."/>
            <person name="Kuo A."/>
            <person name="Mondo S."/>
            <person name="Pangilinan J."/>
            <person name="Riley R."/>
            <person name="Labutti K."/>
            <person name="Andreopoulos B."/>
            <person name="Lipzen A."/>
            <person name="Chen C."/>
            <person name="Yanf M."/>
            <person name="Daum C."/>
            <person name="Ng V."/>
            <person name="Clum A."/>
            <person name="Ohm R."/>
            <person name="Martin F."/>
            <person name="Silar P."/>
            <person name="Natvig D."/>
            <person name="Lalanne C."/>
            <person name="Gautier V."/>
            <person name="Ament-Velasquez S.L."/>
            <person name="Kruys A."/>
            <person name="Hutchinson M.I."/>
            <person name="Powell A.J."/>
            <person name="Barry K."/>
            <person name="Miller A.N."/>
            <person name="Grigoriev I.V."/>
            <person name="Debuchy R."/>
            <person name="Gladieux P."/>
            <person name="Thoren M.H."/>
            <person name="Johannesson H."/>
        </authorList>
    </citation>
    <scope>NUCLEOTIDE SEQUENCE</scope>
    <source>
        <strain evidence="3">PSN243</strain>
    </source>
</reference>
<dbReference type="Gene3D" id="2.130.10.10">
    <property type="entry name" value="YVTN repeat-like/Quinoprotein amine dehydrogenase"/>
    <property type="match status" value="1"/>
</dbReference>
<dbReference type="PROSITE" id="PS50082">
    <property type="entry name" value="WD_REPEATS_2"/>
    <property type="match status" value="1"/>
</dbReference>
<feature type="compositionally biased region" description="Pro residues" evidence="2">
    <location>
        <begin position="1"/>
        <end position="11"/>
    </location>
</feature>
<dbReference type="PROSITE" id="PS50294">
    <property type="entry name" value="WD_REPEATS_REGION"/>
    <property type="match status" value="1"/>
</dbReference>
<feature type="region of interest" description="Disordered" evidence="2">
    <location>
        <begin position="1"/>
        <end position="77"/>
    </location>
</feature>
<dbReference type="InterPro" id="IPR001680">
    <property type="entry name" value="WD40_rpt"/>
</dbReference>
<feature type="compositionally biased region" description="Low complexity" evidence="2">
    <location>
        <begin position="12"/>
        <end position="26"/>
    </location>
</feature>
<sequence>MRPPDIPPSPSRMPSSDLFAAATASTPYPPTSQDHDDITMIHGPEEEDGGTGPREEELQGGAQDESSESSSSDDDIGQCHHCLHQQQLQLEQHYADHTSQPYHHPSNGLPHHAQLAYYDDMDGYMSDDLDMPDNAGAPLVNYLNVAQLLTADMDLEPSSGSSGEFEFDSDEPDNATTHMTEIGSSEPDDASLPLEPPADIADILAHLQPGLHPLNPTAVTTQLEQLMPDADDPSMAWFEGTHPVALTNPNPNVLGPGNYSLSDFLHHWARQSRGITGMSRERGRYPWPGRINDISSRPLTHVQYADLTGDQCDFQGVDWDHIGVTRREARERRLLTYNNYVNHPGSDRWTPNLPDLALPRTDSFFRFRRMDIRHDVNLSHFQLRNVLAAGSRTRIFYPGTEGVQQFNPISGEGQAVMKLGENPGAQISTLAAEHGVLIAGCFNGEYILRHLNSDEPESIGWHDGVITTNISGITNHVQVHQSRNAPTPLAAFASNDMFFRVLDVATETWLSREKYPFPLNCTALSPDRRLRVMVGDDLNVLITAAESTLPGGQPEVLQSLSGHRDFGFACDWADDGWTVATGFQDKSIKIWDARRWTNSSGEATPVCTLRAEMAGVRSLRFSPIGSGKRVLAAAEEADFISLIDAQTFRSKQAFDIFGEIGGISFMNDGRDLEILCCDQTRGGLIQLERCSKWHEAAWSRDEELAYQRNPRWRQGATFDWQRSQFTEERRTRESDARRRRRRAMAGDLDPF</sequence>
<dbReference type="PANTHER" id="PTHR43991:SF12">
    <property type="entry name" value="WD REPEAT PROTEIN (AFU_ORTHOLOGUE AFUA_8G05640)"/>
    <property type="match status" value="1"/>
</dbReference>
<feature type="compositionally biased region" description="Acidic residues" evidence="2">
    <location>
        <begin position="65"/>
        <end position="76"/>
    </location>
</feature>
<gene>
    <name evidence="3" type="ORF">QBC34DRAFT_22445</name>
</gene>
<feature type="compositionally biased region" description="Polar residues" evidence="2">
    <location>
        <begin position="174"/>
        <end position="183"/>
    </location>
</feature>
<dbReference type="SMART" id="SM00320">
    <property type="entry name" value="WD40"/>
    <property type="match status" value="2"/>
</dbReference>
<dbReference type="SUPFAM" id="SSF50978">
    <property type="entry name" value="WD40 repeat-like"/>
    <property type="match status" value="1"/>
</dbReference>
<dbReference type="InterPro" id="IPR015943">
    <property type="entry name" value="WD40/YVTN_repeat-like_dom_sf"/>
</dbReference>
<dbReference type="EMBL" id="MU865922">
    <property type="protein sequence ID" value="KAK4452984.1"/>
    <property type="molecule type" value="Genomic_DNA"/>
</dbReference>
<feature type="compositionally biased region" description="Basic and acidic residues" evidence="2">
    <location>
        <begin position="725"/>
        <end position="736"/>
    </location>
</feature>
<dbReference type="Proteomes" id="UP001321760">
    <property type="component" value="Unassembled WGS sequence"/>
</dbReference>
<reference evidence="3" key="1">
    <citation type="journal article" date="2023" name="Mol. Phylogenet. Evol.">
        <title>Genome-scale phylogeny and comparative genomics of the fungal order Sordariales.</title>
        <authorList>
            <person name="Hensen N."/>
            <person name="Bonometti L."/>
            <person name="Westerberg I."/>
            <person name="Brannstrom I.O."/>
            <person name="Guillou S."/>
            <person name="Cros-Aarteil S."/>
            <person name="Calhoun S."/>
            <person name="Haridas S."/>
            <person name="Kuo A."/>
            <person name="Mondo S."/>
            <person name="Pangilinan J."/>
            <person name="Riley R."/>
            <person name="LaButti K."/>
            <person name="Andreopoulos B."/>
            <person name="Lipzen A."/>
            <person name="Chen C."/>
            <person name="Yan M."/>
            <person name="Daum C."/>
            <person name="Ng V."/>
            <person name="Clum A."/>
            <person name="Steindorff A."/>
            <person name="Ohm R.A."/>
            <person name="Martin F."/>
            <person name="Silar P."/>
            <person name="Natvig D.O."/>
            <person name="Lalanne C."/>
            <person name="Gautier V."/>
            <person name="Ament-Velasquez S.L."/>
            <person name="Kruys A."/>
            <person name="Hutchinson M.I."/>
            <person name="Powell A.J."/>
            <person name="Barry K."/>
            <person name="Miller A.N."/>
            <person name="Grigoriev I.V."/>
            <person name="Debuchy R."/>
            <person name="Gladieux P."/>
            <person name="Hiltunen Thoren M."/>
            <person name="Johannesson H."/>
        </authorList>
    </citation>
    <scope>NUCLEOTIDE SEQUENCE</scope>
    <source>
        <strain evidence="3">PSN243</strain>
    </source>
</reference>
<accession>A0AAV9GYF7</accession>
<feature type="region of interest" description="Disordered" evidence="2">
    <location>
        <begin position="724"/>
        <end position="751"/>
    </location>
</feature>
<feature type="region of interest" description="Disordered" evidence="2">
    <location>
        <begin position="157"/>
        <end position="196"/>
    </location>
</feature>
<keyword evidence="1" id="KW-0853">WD repeat</keyword>
<protein>
    <submittedName>
        <fullName evidence="3">WD domain-protein</fullName>
    </submittedName>
</protein>
<evidence type="ECO:0000256" key="2">
    <source>
        <dbReference type="SAM" id="MobiDB-lite"/>
    </source>
</evidence>
<evidence type="ECO:0000313" key="4">
    <source>
        <dbReference type="Proteomes" id="UP001321760"/>
    </source>
</evidence>
<keyword evidence="4" id="KW-1185">Reference proteome</keyword>
<dbReference type="PANTHER" id="PTHR43991">
    <property type="entry name" value="WD REPEAT PROTEIN (AFU_ORTHOLOGUE AFUA_8G05640)-RELATED"/>
    <property type="match status" value="1"/>
</dbReference>
<proteinExistence type="predicted"/>
<dbReference type="AlphaFoldDB" id="A0AAV9GYF7"/>
<evidence type="ECO:0000256" key="1">
    <source>
        <dbReference type="PROSITE-ProRule" id="PRU00221"/>
    </source>
</evidence>
<comment type="caution">
    <text evidence="3">The sequence shown here is derived from an EMBL/GenBank/DDBJ whole genome shotgun (WGS) entry which is preliminary data.</text>
</comment>